<feature type="region of interest" description="Disordered" evidence="1">
    <location>
        <begin position="125"/>
        <end position="150"/>
    </location>
</feature>
<proteinExistence type="predicted"/>
<gene>
    <name evidence="3" type="ORF">BU23DRAFT_600383</name>
</gene>
<sequence>MPEHHTTSRARLARDISETFGWYSTIGADQQKTLTALSYDPTLRLVNISSKYFVTRCQTSFCDFWSVCASDYVYGIGTRSACPSLARATGAQGRGTRNGLPWHLVIFRRKRKSPVLACLLSMGISEPSSTSSTEAESVGPTSTTDPTGTVVPSSFPTQMLAESSVTVTSFTVSTTGFTSTSAVVGLSVSPSAPNNTRASNGPFPSTDSSPGLNLPSRYKPRTEFIVGVSVAGIVGIGAIVLLILILRRLNRKNRIPQIQEENKTPQYTGGVDGLGEGEDRPGVGESLGMVEMEIHELDAQVRRSEVP</sequence>
<dbReference type="EMBL" id="ML976694">
    <property type="protein sequence ID" value="KAF1971260.1"/>
    <property type="molecule type" value="Genomic_DNA"/>
</dbReference>
<dbReference type="AlphaFoldDB" id="A0A6A5V3Q8"/>
<feature type="region of interest" description="Disordered" evidence="1">
    <location>
        <begin position="190"/>
        <end position="215"/>
    </location>
</feature>
<feature type="region of interest" description="Disordered" evidence="1">
    <location>
        <begin position="262"/>
        <end position="284"/>
    </location>
</feature>
<feature type="compositionally biased region" description="Polar residues" evidence="1">
    <location>
        <begin position="190"/>
        <end position="211"/>
    </location>
</feature>
<evidence type="ECO:0000256" key="1">
    <source>
        <dbReference type="SAM" id="MobiDB-lite"/>
    </source>
</evidence>
<keyword evidence="2" id="KW-0472">Membrane</keyword>
<feature type="transmembrane region" description="Helical" evidence="2">
    <location>
        <begin position="224"/>
        <end position="246"/>
    </location>
</feature>
<protein>
    <submittedName>
        <fullName evidence="3">Uncharacterized protein</fullName>
    </submittedName>
</protein>
<keyword evidence="4" id="KW-1185">Reference proteome</keyword>
<feature type="compositionally biased region" description="Low complexity" evidence="1">
    <location>
        <begin position="125"/>
        <end position="137"/>
    </location>
</feature>
<reference evidence="3" key="1">
    <citation type="journal article" date="2020" name="Stud. Mycol.">
        <title>101 Dothideomycetes genomes: a test case for predicting lifestyles and emergence of pathogens.</title>
        <authorList>
            <person name="Haridas S."/>
            <person name="Albert R."/>
            <person name="Binder M."/>
            <person name="Bloem J."/>
            <person name="Labutti K."/>
            <person name="Salamov A."/>
            <person name="Andreopoulos B."/>
            <person name="Baker S."/>
            <person name="Barry K."/>
            <person name="Bills G."/>
            <person name="Bluhm B."/>
            <person name="Cannon C."/>
            <person name="Castanera R."/>
            <person name="Culley D."/>
            <person name="Daum C."/>
            <person name="Ezra D."/>
            <person name="Gonzalez J."/>
            <person name="Henrissat B."/>
            <person name="Kuo A."/>
            <person name="Liang C."/>
            <person name="Lipzen A."/>
            <person name="Lutzoni F."/>
            <person name="Magnuson J."/>
            <person name="Mondo S."/>
            <person name="Nolan M."/>
            <person name="Ohm R."/>
            <person name="Pangilinan J."/>
            <person name="Park H.-J."/>
            <person name="Ramirez L."/>
            <person name="Alfaro M."/>
            <person name="Sun H."/>
            <person name="Tritt A."/>
            <person name="Yoshinaga Y."/>
            <person name="Zwiers L.-H."/>
            <person name="Turgeon B."/>
            <person name="Goodwin S."/>
            <person name="Spatafora J."/>
            <person name="Crous P."/>
            <person name="Grigoriev I."/>
        </authorList>
    </citation>
    <scope>NUCLEOTIDE SEQUENCE</scope>
    <source>
        <strain evidence="3">CBS 107.79</strain>
    </source>
</reference>
<organism evidence="3 4">
    <name type="scientific">Bimuria novae-zelandiae CBS 107.79</name>
    <dbReference type="NCBI Taxonomy" id="1447943"/>
    <lineage>
        <taxon>Eukaryota</taxon>
        <taxon>Fungi</taxon>
        <taxon>Dikarya</taxon>
        <taxon>Ascomycota</taxon>
        <taxon>Pezizomycotina</taxon>
        <taxon>Dothideomycetes</taxon>
        <taxon>Pleosporomycetidae</taxon>
        <taxon>Pleosporales</taxon>
        <taxon>Massarineae</taxon>
        <taxon>Didymosphaeriaceae</taxon>
        <taxon>Bimuria</taxon>
    </lineage>
</organism>
<evidence type="ECO:0000313" key="4">
    <source>
        <dbReference type="Proteomes" id="UP000800036"/>
    </source>
</evidence>
<evidence type="ECO:0000313" key="3">
    <source>
        <dbReference type="EMBL" id="KAF1971260.1"/>
    </source>
</evidence>
<keyword evidence="2" id="KW-1133">Transmembrane helix</keyword>
<feature type="compositionally biased region" description="Polar residues" evidence="1">
    <location>
        <begin position="139"/>
        <end position="150"/>
    </location>
</feature>
<evidence type="ECO:0000256" key="2">
    <source>
        <dbReference type="SAM" id="Phobius"/>
    </source>
</evidence>
<accession>A0A6A5V3Q8</accession>
<dbReference type="Proteomes" id="UP000800036">
    <property type="component" value="Unassembled WGS sequence"/>
</dbReference>
<keyword evidence="2" id="KW-0812">Transmembrane</keyword>
<name>A0A6A5V3Q8_9PLEO</name>